<keyword evidence="1" id="KW-1133">Transmembrane helix</keyword>
<dbReference type="EMBL" id="KQ429656">
    <property type="protein sequence ID" value="KOF65280.1"/>
    <property type="molecule type" value="Genomic_DNA"/>
</dbReference>
<gene>
    <name evidence="2" type="ORF">OCBIM_22016004mg</name>
</gene>
<keyword evidence="1" id="KW-0812">Transmembrane</keyword>
<evidence type="ECO:0000256" key="1">
    <source>
        <dbReference type="SAM" id="Phobius"/>
    </source>
</evidence>
<protein>
    <submittedName>
        <fullName evidence="2">Uncharacterized protein</fullName>
    </submittedName>
</protein>
<name>A0A0L8FLL1_OCTBM</name>
<organism evidence="2">
    <name type="scientific">Octopus bimaculoides</name>
    <name type="common">California two-spotted octopus</name>
    <dbReference type="NCBI Taxonomy" id="37653"/>
    <lineage>
        <taxon>Eukaryota</taxon>
        <taxon>Metazoa</taxon>
        <taxon>Spiralia</taxon>
        <taxon>Lophotrochozoa</taxon>
        <taxon>Mollusca</taxon>
        <taxon>Cephalopoda</taxon>
        <taxon>Coleoidea</taxon>
        <taxon>Octopodiformes</taxon>
        <taxon>Octopoda</taxon>
        <taxon>Incirrata</taxon>
        <taxon>Octopodidae</taxon>
        <taxon>Octopus</taxon>
    </lineage>
</organism>
<reference evidence="2" key="1">
    <citation type="submission" date="2015-07" db="EMBL/GenBank/DDBJ databases">
        <title>MeaNS - Measles Nucleotide Surveillance Program.</title>
        <authorList>
            <person name="Tran T."/>
            <person name="Druce J."/>
        </authorList>
    </citation>
    <scope>NUCLEOTIDE SEQUENCE</scope>
    <source>
        <strain evidence="2">UCB-OBI-ISO-001</strain>
        <tissue evidence="2">Gonad</tissue>
    </source>
</reference>
<dbReference type="AlphaFoldDB" id="A0A0L8FLL1"/>
<keyword evidence="1" id="KW-0472">Membrane</keyword>
<sequence>MESQLHSSVFVNQQSPSLPAVCYFIFCYILKMVFFFPYILPPFFFIERVRM</sequence>
<feature type="transmembrane region" description="Helical" evidence="1">
    <location>
        <begin position="20"/>
        <end position="46"/>
    </location>
</feature>
<evidence type="ECO:0000313" key="2">
    <source>
        <dbReference type="EMBL" id="KOF65280.1"/>
    </source>
</evidence>
<proteinExistence type="predicted"/>
<accession>A0A0L8FLL1</accession>